<proteinExistence type="predicted"/>
<keyword evidence="2" id="KW-1185">Reference proteome</keyword>
<reference evidence="1" key="1">
    <citation type="submission" date="2025-09" db="UniProtKB">
        <authorList>
            <consortium name="EnsemblPlants"/>
        </authorList>
    </citation>
    <scope>IDENTIFICATION</scope>
</reference>
<evidence type="ECO:0000313" key="1">
    <source>
        <dbReference type="EnsemblPlants" id="AVESA.00010b.r2.UnG1412710.1.CDS.1"/>
    </source>
</evidence>
<accession>A0ACD6ANV0</accession>
<sequence>MARTPSTARWRGTRHRVLVLSLLAQDLTAADHKKITTGPVPGVTTRARSRRAATAFAALPEDVLVWEVFVRLPAKDILRCRAVCRSWRILTSAVDFVLAHHRRQPSSPLVTLYGTASADPVYKGGSPILWFDDYNGFKIHASCDGLLLLSLSDCCFSICNPTTRQCAPLPGLPAAGCITVAVLYQHGPSGEYRVLYWKGTDKDHLKAAYYILVVPQGRSPRCIGVPSHPPWHRESYAGLAWSRCY</sequence>
<protein>
    <submittedName>
        <fullName evidence="1">Uncharacterized protein</fullName>
    </submittedName>
</protein>
<organism evidence="1 2">
    <name type="scientific">Avena sativa</name>
    <name type="common">Oat</name>
    <dbReference type="NCBI Taxonomy" id="4498"/>
    <lineage>
        <taxon>Eukaryota</taxon>
        <taxon>Viridiplantae</taxon>
        <taxon>Streptophyta</taxon>
        <taxon>Embryophyta</taxon>
        <taxon>Tracheophyta</taxon>
        <taxon>Spermatophyta</taxon>
        <taxon>Magnoliopsida</taxon>
        <taxon>Liliopsida</taxon>
        <taxon>Poales</taxon>
        <taxon>Poaceae</taxon>
        <taxon>BOP clade</taxon>
        <taxon>Pooideae</taxon>
        <taxon>Poodae</taxon>
        <taxon>Poeae</taxon>
        <taxon>Poeae Chloroplast Group 1 (Aveneae type)</taxon>
        <taxon>Aveninae</taxon>
        <taxon>Avena</taxon>
    </lineage>
</organism>
<name>A0ACD6ANV0_AVESA</name>
<dbReference type="Proteomes" id="UP001732700">
    <property type="component" value="Unassembled WGS sequence"/>
</dbReference>
<evidence type="ECO:0000313" key="2">
    <source>
        <dbReference type="Proteomes" id="UP001732700"/>
    </source>
</evidence>
<dbReference type="EnsemblPlants" id="AVESA.00010b.r2.UnG1412710.1">
    <property type="protein sequence ID" value="AVESA.00010b.r2.UnG1412710.1.CDS.1"/>
    <property type="gene ID" value="AVESA.00010b.r2.UnG1412710"/>
</dbReference>